<sequence length="85" mass="8855">MEGSGDKGWTPPEKEISANDGPLGTGASYKTLSVKGEKAILEHHPVTGYSLSVKAGKKGTLTLESIIATEEEMTAAAEVLVGRIN</sequence>
<evidence type="ECO:0000256" key="1">
    <source>
        <dbReference type="SAM" id="MobiDB-lite"/>
    </source>
</evidence>
<comment type="caution">
    <text evidence="2">The sequence shown here is derived from an EMBL/GenBank/DDBJ whole genome shotgun (WGS) entry which is preliminary data.</text>
</comment>
<name>A0A645G0T7_9ZZZZ</name>
<gene>
    <name evidence="2" type="ORF">SDC9_167128</name>
</gene>
<reference evidence="2" key="1">
    <citation type="submission" date="2019-08" db="EMBL/GenBank/DDBJ databases">
        <authorList>
            <person name="Kucharzyk K."/>
            <person name="Murdoch R.W."/>
            <person name="Higgins S."/>
            <person name="Loffler F."/>
        </authorList>
    </citation>
    <scope>NUCLEOTIDE SEQUENCE</scope>
</reference>
<evidence type="ECO:0000313" key="2">
    <source>
        <dbReference type="EMBL" id="MPN19756.1"/>
    </source>
</evidence>
<protein>
    <submittedName>
        <fullName evidence="2">Uncharacterized protein</fullName>
    </submittedName>
</protein>
<organism evidence="2">
    <name type="scientific">bioreactor metagenome</name>
    <dbReference type="NCBI Taxonomy" id="1076179"/>
    <lineage>
        <taxon>unclassified sequences</taxon>
        <taxon>metagenomes</taxon>
        <taxon>ecological metagenomes</taxon>
    </lineage>
</organism>
<proteinExistence type="predicted"/>
<dbReference type="EMBL" id="VSSQ01067362">
    <property type="protein sequence ID" value="MPN19756.1"/>
    <property type="molecule type" value="Genomic_DNA"/>
</dbReference>
<feature type="region of interest" description="Disordered" evidence="1">
    <location>
        <begin position="1"/>
        <end position="25"/>
    </location>
</feature>
<accession>A0A645G0T7</accession>
<dbReference type="AlphaFoldDB" id="A0A645G0T7"/>